<name>A0A6A6MJM4_HEVBR</name>
<proteinExistence type="predicted"/>
<dbReference type="Proteomes" id="UP000467840">
    <property type="component" value="Chromosome 14"/>
</dbReference>
<evidence type="ECO:0000313" key="3">
    <source>
        <dbReference type="Proteomes" id="UP000467840"/>
    </source>
</evidence>
<evidence type="ECO:0000256" key="1">
    <source>
        <dbReference type="SAM" id="MobiDB-lite"/>
    </source>
</evidence>
<feature type="compositionally biased region" description="Basic and acidic residues" evidence="1">
    <location>
        <begin position="1"/>
        <end position="22"/>
    </location>
</feature>
<dbReference type="EMBL" id="JAAGAX010000006">
    <property type="protein sequence ID" value="KAF2312725.1"/>
    <property type="molecule type" value="Genomic_DNA"/>
</dbReference>
<protein>
    <submittedName>
        <fullName evidence="2">Uncharacterized protein</fullName>
    </submittedName>
</protein>
<comment type="caution">
    <text evidence="2">The sequence shown here is derived from an EMBL/GenBank/DDBJ whole genome shotgun (WGS) entry which is preliminary data.</text>
</comment>
<accession>A0A6A6MJM4</accession>
<organism evidence="2 3">
    <name type="scientific">Hevea brasiliensis</name>
    <name type="common">Para rubber tree</name>
    <name type="synonym">Siphonia brasiliensis</name>
    <dbReference type="NCBI Taxonomy" id="3981"/>
    <lineage>
        <taxon>Eukaryota</taxon>
        <taxon>Viridiplantae</taxon>
        <taxon>Streptophyta</taxon>
        <taxon>Embryophyta</taxon>
        <taxon>Tracheophyta</taxon>
        <taxon>Spermatophyta</taxon>
        <taxon>Magnoliopsida</taxon>
        <taxon>eudicotyledons</taxon>
        <taxon>Gunneridae</taxon>
        <taxon>Pentapetalae</taxon>
        <taxon>rosids</taxon>
        <taxon>fabids</taxon>
        <taxon>Malpighiales</taxon>
        <taxon>Euphorbiaceae</taxon>
        <taxon>Crotonoideae</taxon>
        <taxon>Micrandreae</taxon>
        <taxon>Hevea</taxon>
    </lineage>
</organism>
<reference evidence="2 3" key="1">
    <citation type="journal article" date="2020" name="Mol. Plant">
        <title>The Chromosome-Based Rubber Tree Genome Provides New Insights into Spurge Genome Evolution and Rubber Biosynthesis.</title>
        <authorList>
            <person name="Liu J."/>
            <person name="Shi C."/>
            <person name="Shi C.C."/>
            <person name="Li W."/>
            <person name="Zhang Q.J."/>
            <person name="Zhang Y."/>
            <person name="Li K."/>
            <person name="Lu H.F."/>
            <person name="Shi C."/>
            <person name="Zhu S.T."/>
            <person name="Xiao Z.Y."/>
            <person name="Nan H."/>
            <person name="Yue Y."/>
            <person name="Zhu X.G."/>
            <person name="Wu Y."/>
            <person name="Hong X.N."/>
            <person name="Fan G.Y."/>
            <person name="Tong Y."/>
            <person name="Zhang D."/>
            <person name="Mao C.L."/>
            <person name="Liu Y.L."/>
            <person name="Hao S.J."/>
            <person name="Liu W.Q."/>
            <person name="Lv M.Q."/>
            <person name="Zhang H.B."/>
            <person name="Liu Y."/>
            <person name="Hu-Tang G.R."/>
            <person name="Wang J.P."/>
            <person name="Wang J.H."/>
            <person name="Sun Y.H."/>
            <person name="Ni S.B."/>
            <person name="Chen W.B."/>
            <person name="Zhang X.C."/>
            <person name="Jiao Y.N."/>
            <person name="Eichler E.E."/>
            <person name="Li G.H."/>
            <person name="Liu X."/>
            <person name="Gao L.Z."/>
        </authorList>
    </citation>
    <scope>NUCLEOTIDE SEQUENCE [LARGE SCALE GENOMIC DNA]</scope>
    <source>
        <strain evidence="3">cv. GT1</strain>
        <tissue evidence="2">Leaf</tissue>
    </source>
</reference>
<feature type="region of interest" description="Disordered" evidence="1">
    <location>
        <begin position="1"/>
        <end position="27"/>
    </location>
</feature>
<sequence length="232" mass="25841">MKDYHTPLKEDLSNRKSKESRLKKPQKIAKKSLNGAFASVSEDVLFETVKESSDFSAISEISDANSTSQMAQSSVLEFNPVLSASLETLPLCDLTLTSKILATSADPGDVSMELYRFQKPNGSVEVDIVANFLKQARTRVLNSANADQQSKKLLDALVKVALDEFFTVPEQTDCVRGILLWFGSGILLWTTTNLKKCKEEIIFATELDVPVQSFDIGDQVLIIENYLYRISY</sequence>
<keyword evidence="3" id="KW-1185">Reference proteome</keyword>
<gene>
    <name evidence="2" type="ORF">GH714_039775</name>
</gene>
<dbReference type="AlphaFoldDB" id="A0A6A6MJM4"/>
<evidence type="ECO:0000313" key="2">
    <source>
        <dbReference type="EMBL" id="KAF2312725.1"/>
    </source>
</evidence>